<evidence type="ECO:0000313" key="2">
    <source>
        <dbReference type="Proteomes" id="UP001500620"/>
    </source>
</evidence>
<sequence>MTSDLNPDNRDERPVIAINDRGLILGVDAHGSWIIWTEDETVWPAHTVWLAYDHLLWLMPLLQKPQDVVTEAIAGADADNGVLPAVLRYALGCWSGYWAGLALAWLEAGYPSTELIDALQALKDSPRQPQPVRHRALRLWRKATEPSP</sequence>
<reference evidence="2" key="1">
    <citation type="journal article" date="2019" name="Int. J. Syst. Evol. Microbiol.">
        <title>The Global Catalogue of Microorganisms (GCM) 10K type strain sequencing project: providing services to taxonomists for standard genome sequencing and annotation.</title>
        <authorList>
            <consortium name="The Broad Institute Genomics Platform"/>
            <consortium name="The Broad Institute Genome Sequencing Center for Infectious Disease"/>
            <person name="Wu L."/>
            <person name="Ma J."/>
        </authorList>
    </citation>
    <scope>NUCLEOTIDE SEQUENCE [LARGE SCALE GENOMIC DNA]</scope>
    <source>
        <strain evidence="2">JCM 17441</strain>
    </source>
</reference>
<dbReference type="Proteomes" id="UP001500620">
    <property type="component" value="Unassembled WGS sequence"/>
</dbReference>
<proteinExistence type="predicted"/>
<protein>
    <submittedName>
        <fullName evidence="1">Uncharacterized protein</fullName>
    </submittedName>
</protein>
<gene>
    <name evidence="1" type="ORF">GCM10022255_095940</name>
</gene>
<organism evidence="1 2">
    <name type="scientific">Dactylosporangium darangshiense</name>
    <dbReference type="NCBI Taxonomy" id="579108"/>
    <lineage>
        <taxon>Bacteria</taxon>
        <taxon>Bacillati</taxon>
        <taxon>Actinomycetota</taxon>
        <taxon>Actinomycetes</taxon>
        <taxon>Micromonosporales</taxon>
        <taxon>Micromonosporaceae</taxon>
        <taxon>Dactylosporangium</taxon>
    </lineage>
</organism>
<keyword evidence="2" id="KW-1185">Reference proteome</keyword>
<dbReference type="EMBL" id="BAABAT010000048">
    <property type="protein sequence ID" value="GAA4261808.1"/>
    <property type="molecule type" value="Genomic_DNA"/>
</dbReference>
<evidence type="ECO:0000313" key="1">
    <source>
        <dbReference type="EMBL" id="GAA4261808.1"/>
    </source>
</evidence>
<dbReference type="RefSeq" id="WP_345138922.1">
    <property type="nucleotide sequence ID" value="NZ_BAABAT010000048.1"/>
</dbReference>
<accession>A0ABP8DR17</accession>
<name>A0ABP8DR17_9ACTN</name>
<comment type="caution">
    <text evidence="1">The sequence shown here is derived from an EMBL/GenBank/DDBJ whole genome shotgun (WGS) entry which is preliminary data.</text>
</comment>